<dbReference type="PANTHER" id="PTHR46028">
    <property type="entry name" value="KYNURENINE 3-MONOOXYGENASE"/>
    <property type="match status" value="1"/>
</dbReference>
<comment type="similarity">
    <text evidence="10">Belongs to the aromatic-ring hydroxylase family. KMO subfamily.</text>
</comment>
<evidence type="ECO:0000313" key="14">
    <source>
        <dbReference type="Proteomes" id="UP001212841"/>
    </source>
</evidence>
<organism evidence="13 14">
    <name type="scientific">Rhizophlyctis rosea</name>
    <dbReference type="NCBI Taxonomy" id="64517"/>
    <lineage>
        <taxon>Eukaryota</taxon>
        <taxon>Fungi</taxon>
        <taxon>Fungi incertae sedis</taxon>
        <taxon>Chytridiomycota</taxon>
        <taxon>Chytridiomycota incertae sedis</taxon>
        <taxon>Chytridiomycetes</taxon>
        <taxon>Rhizophlyctidales</taxon>
        <taxon>Rhizophlyctidaceae</taxon>
        <taxon>Rhizophlyctis</taxon>
    </lineage>
</organism>
<reference evidence="13" key="1">
    <citation type="submission" date="2020-05" db="EMBL/GenBank/DDBJ databases">
        <title>Phylogenomic resolution of chytrid fungi.</title>
        <authorList>
            <person name="Stajich J.E."/>
            <person name="Amses K."/>
            <person name="Simmons R."/>
            <person name="Seto K."/>
            <person name="Myers J."/>
            <person name="Bonds A."/>
            <person name="Quandt C.A."/>
            <person name="Barry K."/>
            <person name="Liu P."/>
            <person name="Grigoriev I."/>
            <person name="Longcore J.E."/>
            <person name="James T.Y."/>
        </authorList>
    </citation>
    <scope>NUCLEOTIDE SEQUENCE</scope>
    <source>
        <strain evidence="13">JEL0318</strain>
    </source>
</reference>
<keyword evidence="6 10" id="KW-0560">Oxidoreductase</keyword>
<dbReference type="GO" id="GO:0070189">
    <property type="term" value="P:kynurenine metabolic process"/>
    <property type="evidence" value="ECO:0007669"/>
    <property type="project" value="TreeGrafter"/>
</dbReference>
<evidence type="ECO:0000259" key="12">
    <source>
        <dbReference type="Pfam" id="PF01494"/>
    </source>
</evidence>
<evidence type="ECO:0000256" key="3">
    <source>
        <dbReference type="ARBA" id="ARBA00022642"/>
    </source>
</evidence>
<dbReference type="AlphaFoldDB" id="A0AAD5SBG0"/>
<dbReference type="InterPro" id="IPR027545">
    <property type="entry name" value="Kynurenine_monooxygenase"/>
</dbReference>
<evidence type="ECO:0000256" key="2">
    <source>
        <dbReference type="ARBA" id="ARBA00022630"/>
    </source>
</evidence>
<dbReference type="GO" id="GO:0071949">
    <property type="term" value="F:FAD binding"/>
    <property type="evidence" value="ECO:0007669"/>
    <property type="project" value="InterPro"/>
</dbReference>
<dbReference type="EC" id="1.14.13.9" evidence="10"/>
<dbReference type="Proteomes" id="UP001212841">
    <property type="component" value="Unassembled WGS sequence"/>
</dbReference>
<evidence type="ECO:0000256" key="7">
    <source>
        <dbReference type="ARBA" id="ARBA00023033"/>
    </source>
</evidence>
<dbReference type="HAMAP" id="MF_01971">
    <property type="entry name" value="Kynurenine_monooxygenase"/>
    <property type="match status" value="1"/>
</dbReference>
<keyword evidence="11" id="KW-0812">Transmembrane</keyword>
<feature type="domain" description="FAD-binding" evidence="12">
    <location>
        <begin position="8"/>
        <end position="335"/>
    </location>
</feature>
<evidence type="ECO:0000313" key="13">
    <source>
        <dbReference type="EMBL" id="KAJ3049040.1"/>
    </source>
</evidence>
<dbReference type="EMBL" id="JADGJD010000701">
    <property type="protein sequence ID" value="KAJ3049040.1"/>
    <property type="molecule type" value="Genomic_DNA"/>
</dbReference>
<comment type="cofactor">
    <cofactor evidence="1 10">
        <name>FAD</name>
        <dbReference type="ChEBI" id="CHEBI:57692"/>
    </cofactor>
</comment>
<evidence type="ECO:0000256" key="5">
    <source>
        <dbReference type="ARBA" id="ARBA00022857"/>
    </source>
</evidence>
<gene>
    <name evidence="10 13" type="primary">BNA4</name>
    <name evidence="13" type="ORF">HK097_009966</name>
</gene>
<dbReference type="PRINTS" id="PR00420">
    <property type="entry name" value="RNGMNOXGNASE"/>
</dbReference>
<evidence type="ECO:0000256" key="9">
    <source>
        <dbReference type="ARBA" id="ARBA00047818"/>
    </source>
</evidence>
<dbReference type="GO" id="GO:0043420">
    <property type="term" value="P:anthranilate metabolic process"/>
    <property type="evidence" value="ECO:0007669"/>
    <property type="project" value="UniProtKB-UniRule"/>
</dbReference>
<dbReference type="GO" id="GO:0006569">
    <property type="term" value="P:L-tryptophan catabolic process"/>
    <property type="evidence" value="ECO:0007669"/>
    <property type="project" value="UniProtKB-UniRule"/>
</dbReference>
<protein>
    <recommendedName>
        <fullName evidence="10">Kynurenine 3-monooxygenase</fullName>
        <ecNumber evidence="10">1.14.13.9</ecNumber>
    </recommendedName>
    <alternativeName>
        <fullName evidence="10">Biosynthesis of nicotinic acid protein 4</fullName>
    </alternativeName>
    <alternativeName>
        <fullName evidence="10">Kynurenine 3-hydroxylase</fullName>
    </alternativeName>
</protein>
<evidence type="ECO:0000256" key="4">
    <source>
        <dbReference type="ARBA" id="ARBA00022827"/>
    </source>
</evidence>
<name>A0AAD5SBG0_9FUNG</name>
<dbReference type="GO" id="GO:0004502">
    <property type="term" value="F:kynurenine 3-monooxygenase activity"/>
    <property type="evidence" value="ECO:0007669"/>
    <property type="project" value="UniProtKB-UniRule"/>
</dbReference>
<dbReference type="InterPro" id="IPR002938">
    <property type="entry name" value="FAD-bd"/>
</dbReference>
<comment type="catalytic activity">
    <reaction evidence="9 10">
        <text>L-kynurenine + NADPH + O2 + H(+) = 3-hydroxy-L-kynurenine + NADP(+) + H2O</text>
        <dbReference type="Rhea" id="RHEA:20545"/>
        <dbReference type="ChEBI" id="CHEBI:15377"/>
        <dbReference type="ChEBI" id="CHEBI:15378"/>
        <dbReference type="ChEBI" id="CHEBI:15379"/>
        <dbReference type="ChEBI" id="CHEBI:57783"/>
        <dbReference type="ChEBI" id="CHEBI:57959"/>
        <dbReference type="ChEBI" id="CHEBI:58125"/>
        <dbReference type="ChEBI" id="CHEBI:58349"/>
        <dbReference type="EC" id="1.14.13.9"/>
    </reaction>
</comment>
<keyword evidence="7 10" id="KW-0503">Monooxygenase</keyword>
<comment type="caution">
    <text evidence="13">The sequence shown here is derived from an EMBL/GenBank/DDBJ whole genome shotgun (WGS) entry which is preliminary data.</text>
</comment>
<keyword evidence="8 10" id="KW-0496">Mitochondrion</keyword>
<comment type="pathway">
    <text evidence="10">Cofactor biosynthesis; NAD(+) biosynthesis; quinolinate from L-kynurenine: step 1/3.</text>
</comment>
<accession>A0AAD5SBG0</accession>
<keyword evidence="14" id="KW-1185">Reference proteome</keyword>
<feature type="transmembrane region" description="Helical" evidence="11">
    <location>
        <begin position="432"/>
        <end position="454"/>
    </location>
</feature>
<evidence type="ECO:0000256" key="8">
    <source>
        <dbReference type="ARBA" id="ARBA00023128"/>
    </source>
</evidence>
<keyword evidence="10 11" id="KW-0472">Membrane</keyword>
<dbReference type="PANTHER" id="PTHR46028:SF2">
    <property type="entry name" value="KYNURENINE 3-MONOOXYGENASE"/>
    <property type="match status" value="1"/>
</dbReference>
<evidence type="ECO:0000256" key="11">
    <source>
        <dbReference type="SAM" id="Phobius"/>
    </source>
</evidence>
<keyword evidence="2 10" id="KW-0285">Flavoprotein</keyword>
<dbReference type="GO" id="GO:0005741">
    <property type="term" value="C:mitochondrial outer membrane"/>
    <property type="evidence" value="ECO:0007669"/>
    <property type="project" value="UniProtKB-SubCell"/>
</dbReference>
<keyword evidence="4 10" id="KW-0274">FAD</keyword>
<comment type="function">
    <text evidence="10">Catalyzes the hydroxylation of L-kynurenine (L-Kyn) to form 3-hydroxy-L-kynurenine (L-3OHKyn). Required for synthesis of quinolinic acid.</text>
</comment>
<comment type="subcellular location">
    <subcellularLocation>
        <location evidence="10">Mitochondrion outer membrane</location>
    </subcellularLocation>
</comment>
<proteinExistence type="inferred from homology"/>
<feature type="transmembrane region" description="Helical" evidence="11">
    <location>
        <begin position="6"/>
        <end position="26"/>
    </location>
</feature>
<keyword evidence="11" id="KW-1133">Transmembrane helix</keyword>
<evidence type="ECO:0000256" key="10">
    <source>
        <dbReference type="HAMAP-Rule" id="MF_03018"/>
    </source>
</evidence>
<dbReference type="GO" id="GO:0034354">
    <property type="term" value="P:'de novo' NAD+ biosynthetic process from L-tryptophan"/>
    <property type="evidence" value="ECO:0007669"/>
    <property type="project" value="UniProtKB-UniRule"/>
</dbReference>
<dbReference type="Gene3D" id="3.50.50.60">
    <property type="entry name" value="FAD/NAD(P)-binding domain"/>
    <property type="match status" value="1"/>
</dbReference>
<keyword evidence="10" id="KW-1000">Mitochondrion outer membrane</keyword>
<sequence length="532" mass="59302">MADTQPFTVLIVGGGLVGSLASLYFARRGWNVQVYEKRLDPRTDPTPSGRSINLALSVRGISALQEVGVDEAILKTAIPMKGRMIHSLDGELTSQPYGVFGEHINSIDRKLLNEHLLNSADALSNVHTHFEHEMTQCDFDSKAVSFMKIDGTKVTVKADLIIGADGAYSRVRQQMMRKVRMDFSQEYIDHEWVELTIPPRKDGSYAMNPNHLHIWPRQTFMMIALPNTDKSFTVTLFMPRDKFQSVRTESDLIRFFESTFPDAVPLIGLDLLVGEYFKNPKGSLVSIKCSPYHYQDRCVIIGDAAHAMVPFYGQGMNCGFEDIQALDEFISTHLSVAAPSGSTSPSPLAIGEALKAYSASRHKDLVKINDLAMHNYVEMRSDVTKVGYLLRKKLEAALHRVAPSYVIPLYTMVSFSRIPYSEVMRRWERQTYWLNVAGVISGVAASVGLGVAYARYIGWRLFWYPAREDKSVTTIVATKVAGGGIWTALSGAYSAGRWKESFDRAWHNLGGTEVTSWVSGAASSVGRYVGWK</sequence>
<keyword evidence="3 10" id="KW-0662">Pyridine nucleotide biosynthesis</keyword>
<evidence type="ECO:0000256" key="1">
    <source>
        <dbReference type="ARBA" id="ARBA00001974"/>
    </source>
</evidence>
<dbReference type="Pfam" id="PF01494">
    <property type="entry name" value="FAD_binding_3"/>
    <property type="match status" value="1"/>
</dbReference>
<keyword evidence="5 10" id="KW-0521">NADP</keyword>
<evidence type="ECO:0000256" key="6">
    <source>
        <dbReference type="ARBA" id="ARBA00023002"/>
    </source>
</evidence>
<dbReference type="GO" id="GO:0019805">
    <property type="term" value="P:quinolinate biosynthetic process"/>
    <property type="evidence" value="ECO:0007669"/>
    <property type="project" value="UniProtKB-UniRule"/>
</dbReference>
<dbReference type="FunFam" id="3.50.50.60:FF:000129">
    <property type="entry name" value="Kynurenine 3-monooxygenase"/>
    <property type="match status" value="1"/>
</dbReference>
<dbReference type="SUPFAM" id="SSF51905">
    <property type="entry name" value="FAD/NAD(P)-binding domain"/>
    <property type="match status" value="1"/>
</dbReference>
<dbReference type="InterPro" id="IPR036188">
    <property type="entry name" value="FAD/NAD-bd_sf"/>
</dbReference>